<dbReference type="EMBL" id="CALNXI010004812">
    <property type="protein sequence ID" value="CAH3196500.1"/>
    <property type="molecule type" value="Genomic_DNA"/>
</dbReference>
<evidence type="ECO:0000313" key="4">
    <source>
        <dbReference type="Proteomes" id="UP001159427"/>
    </source>
</evidence>
<accession>A0ABN8SY68</accession>
<reference evidence="3 4" key="1">
    <citation type="submission" date="2022-05" db="EMBL/GenBank/DDBJ databases">
        <authorList>
            <consortium name="Genoscope - CEA"/>
            <person name="William W."/>
        </authorList>
    </citation>
    <scope>NUCLEOTIDE SEQUENCE [LARGE SCALE GENOMIC DNA]</scope>
</reference>
<evidence type="ECO:0000256" key="1">
    <source>
        <dbReference type="SAM" id="Coils"/>
    </source>
</evidence>
<organism evidence="3 4">
    <name type="scientific">Porites evermanni</name>
    <dbReference type="NCBI Taxonomy" id="104178"/>
    <lineage>
        <taxon>Eukaryota</taxon>
        <taxon>Metazoa</taxon>
        <taxon>Cnidaria</taxon>
        <taxon>Anthozoa</taxon>
        <taxon>Hexacorallia</taxon>
        <taxon>Scleractinia</taxon>
        <taxon>Fungiina</taxon>
        <taxon>Poritidae</taxon>
        <taxon>Porites</taxon>
    </lineage>
</organism>
<feature type="region of interest" description="Disordered" evidence="2">
    <location>
        <begin position="83"/>
        <end position="133"/>
    </location>
</feature>
<keyword evidence="4" id="KW-1185">Reference proteome</keyword>
<name>A0ABN8SY68_9CNID</name>
<feature type="coiled-coil region" evidence="1">
    <location>
        <begin position="142"/>
        <end position="178"/>
    </location>
</feature>
<dbReference type="PANTHER" id="PTHR22367">
    <property type="entry name" value="COILED-COIL DOMAIN-CONTAINING PROTEIN 14"/>
    <property type="match status" value="1"/>
</dbReference>
<feature type="compositionally biased region" description="Polar residues" evidence="2">
    <location>
        <begin position="199"/>
        <end position="208"/>
    </location>
</feature>
<feature type="compositionally biased region" description="Basic and acidic residues" evidence="2">
    <location>
        <begin position="262"/>
        <end position="286"/>
    </location>
</feature>
<dbReference type="InterPro" id="IPR029343">
    <property type="entry name" value="CCDC14"/>
</dbReference>
<protein>
    <submittedName>
        <fullName evidence="3">Uncharacterized protein</fullName>
    </submittedName>
</protein>
<proteinExistence type="predicted"/>
<dbReference type="PANTHER" id="PTHR22367:SF2">
    <property type="entry name" value="COILED-COIL DOMAIN-CONTAINING PROTEIN 14"/>
    <property type="match status" value="1"/>
</dbReference>
<gene>
    <name evidence="3" type="ORF">PEVE_00032830</name>
</gene>
<evidence type="ECO:0000256" key="2">
    <source>
        <dbReference type="SAM" id="MobiDB-lite"/>
    </source>
</evidence>
<feature type="non-terminal residue" evidence="3">
    <location>
        <position position="412"/>
    </location>
</feature>
<keyword evidence="1" id="KW-0175">Coiled coil</keyword>
<comment type="caution">
    <text evidence="3">The sequence shown here is derived from an EMBL/GenBank/DDBJ whole genome shotgun (WGS) entry which is preliminary data.</text>
</comment>
<feature type="non-terminal residue" evidence="3">
    <location>
        <position position="1"/>
    </location>
</feature>
<sequence>ASKASLVARGLASKSKPPAVKRVQKGQKSAAKESKPGYSLYTSDSEDQASAVDRGLNRCAALLSNILDNEDKGEVSFLVSKTATSSNKKVPAVQPIGRPGNFDRQTAKAASRKVVIPTASSEDKGTNISTAYNDRLVSSTPVLTAEERHKRQQLQRREAELQHELAQLKERYELLQRQQSPSHQTEQKLQLQHSMMQQLENHQQNEDSSLQRDAPQRSTGAQPENISEREGSPNLNPRKTSARRSLDYSGFSVQKVQESDYNDSRSGGRMDLVGSEHNDESLKQGDHNSVQLEIDTVPEPKKRVRIVSPSFTPSSYVDEELLPNTSRNLTKSLDDQAGLSEDSTTRHLTPPLSVSGKPSPGERMQSSSAENQARMIQYLVDELRALLGSTGDLEVNRLLNEIDDAAKLLPYL</sequence>
<dbReference type="Proteomes" id="UP001159427">
    <property type="component" value="Unassembled WGS sequence"/>
</dbReference>
<feature type="region of interest" description="Disordered" evidence="2">
    <location>
        <begin position="1"/>
        <end position="49"/>
    </location>
</feature>
<feature type="compositionally biased region" description="Polar residues" evidence="2">
    <location>
        <begin position="216"/>
        <end position="225"/>
    </location>
</feature>
<evidence type="ECO:0000313" key="3">
    <source>
        <dbReference type="EMBL" id="CAH3196500.1"/>
    </source>
</evidence>
<feature type="region of interest" description="Disordered" evidence="2">
    <location>
        <begin position="199"/>
        <end position="293"/>
    </location>
</feature>
<feature type="region of interest" description="Disordered" evidence="2">
    <location>
        <begin position="335"/>
        <end position="369"/>
    </location>
</feature>